<evidence type="ECO:0000313" key="2">
    <source>
        <dbReference type="Proteomes" id="UP000504615"/>
    </source>
</evidence>
<sequence length="479" mass="56088">MSKLRKLQPPTLIITSSKDNSEKTLLNDKTLYNDFLKIKIEEDKDSGFSSGFDSSVDNSDESNSLINEREKFVTIYKQKLQNKLPEHFDQWTTEKQYKHLVNNISKYFPNIPKSLRYILPAIFENGDKRKMNAKPDWLDMEKFSRGQRFAQRYFSAISISSLLGLLQIFIFSDGLKPLILSQKSNTPYRAFKRYLSTIKTFRNWYTSNPWSKETPAYDDIRRVRKLHRAMRQKLCKKDDKEIDRDSEIPNAWCPMLAKIRKDFANACPMAKNQQCPYLMTRTKGLNQGDMSGTQFACMGLIVLYPEQFGIHNASDDDLEAFCHLWRGLGYLLGIEDQYNFCRGSLHDVRQRIKDFIEHWIKPNFRTLTPEWEHMTKCLSEGVGYIAYLNNYKIFLLQLCDILGLDMPCLYNSLGLAEKTLYILQKYLVPYLLKLPGIFFIMNAALNARLDQATNFEPKKHINLKNKSFKKVPEIIYNYI</sequence>
<reference evidence="3" key="1">
    <citation type="submission" date="2025-08" db="UniProtKB">
        <authorList>
            <consortium name="RefSeq"/>
        </authorList>
    </citation>
    <scope>IDENTIFICATION</scope>
</reference>
<dbReference type="PANTHER" id="PTHR37159:SF1">
    <property type="entry name" value="GH11867P"/>
    <property type="match status" value="1"/>
</dbReference>
<dbReference type="AlphaFoldDB" id="A0A6I9VYU4"/>
<dbReference type="RefSeq" id="XP_011634431.1">
    <property type="nucleotide sequence ID" value="XM_011636129.2"/>
</dbReference>
<evidence type="ECO:0000313" key="3">
    <source>
        <dbReference type="RefSeq" id="XP_011634431.1"/>
    </source>
</evidence>
<gene>
    <name evidence="3" type="primary">LOC105425389</name>
</gene>
<keyword evidence="1" id="KW-1133">Transmembrane helix</keyword>
<feature type="transmembrane region" description="Helical" evidence="1">
    <location>
        <begin position="153"/>
        <end position="172"/>
    </location>
</feature>
<organism evidence="2 3">
    <name type="scientific">Pogonomyrmex barbatus</name>
    <name type="common">red harvester ant</name>
    <dbReference type="NCBI Taxonomy" id="144034"/>
    <lineage>
        <taxon>Eukaryota</taxon>
        <taxon>Metazoa</taxon>
        <taxon>Ecdysozoa</taxon>
        <taxon>Arthropoda</taxon>
        <taxon>Hexapoda</taxon>
        <taxon>Insecta</taxon>
        <taxon>Pterygota</taxon>
        <taxon>Neoptera</taxon>
        <taxon>Endopterygota</taxon>
        <taxon>Hymenoptera</taxon>
        <taxon>Apocrita</taxon>
        <taxon>Aculeata</taxon>
        <taxon>Formicoidea</taxon>
        <taxon>Formicidae</taxon>
        <taxon>Myrmicinae</taxon>
        <taxon>Pogonomyrmex</taxon>
    </lineage>
</organism>
<dbReference type="GeneID" id="105425389"/>
<dbReference type="Proteomes" id="UP000504615">
    <property type="component" value="Unplaced"/>
</dbReference>
<keyword evidence="2" id="KW-1185">Reference proteome</keyword>
<evidence type="ECO:0000256" key="1">
    <source>
        <dbReference type="SAM" id="Phobius"/>
    </source>
</evidence>
<keyword evidence="1" id="KW-0812">Transmembrane</keyword>
<dbReference type="KEGG" id="pbar:105425389"/>
<accession>A0A6I9VYU4</accession>
<keyword evidence="1" id="KW-0472">Membrane</keyword>
<dbReference type="OrthoDB" id="6361347at2759"/>
<proteinExistence type="predicted"/>
<dbReference type="PANTHER" id="PTHR37159">
    <property type="entry name" value="GH11867P"/>
    <property type="match status" value="1"/>
</dbReference>
<protein>
    <submittedName>
        <fullName evidence="3">Uncharacterized protein LOC105425389</fullName>
    </submittedName>
</protein>
<name>A0A6I9VYU4_9HYME</name>